<organism evidence="3 4">
    <name type="scientific">Hemibagrus guttatus</name>
    <dbReference type="NCBI Taxonomy" id="175788"/>
    <lineage>
        <taxon>Eukaryota</taxon>
        <taxon>Metazoa</taxon>
        <taxon>Chordata</taxon>
        <taxon>Craniata</taxon>
        <taxon>Vertebrata</taxon>
        <taxon>Euteleostomi</taxon>
        <taxon>Actinopterygii</taxon>
        <taxon>Neopterygii</taxon>
        <taxon>Teleostei</taxon>
        <taxon>Ostariophysi</taxon>
        <taxon>Siluriformes</taxon>
        <taxon>Bagridae</taxon>
        <taxon>Hemibagrus</taxon>
    </lineage>
</organism>
<feature type="signal peptide" evidence="2">
    <location>
        <begin position="1"/>
        <end position="25"/>
    </location>
</feature>
<feature type="chain" id="PRO_5041926228" evidence="2">
    <location>
        <begin position="26"/>
        <end position="158"/>
    </location>
</feature>
<dbReference type="Proteomes" id="UP001274896">
    <property type="component" value="Unassembled WGS sequence"/>
</dbReference>
<evidence type="ECO:0000313" key="3">
    <source>
        <dbReference type="EMBL" id="KAK3506199.1"/>
    </source>
</evidence>
<comment type="caution">
    <text evidence="3">The sequence shown here is derived from an EMBL/GenBank/DDBJ whole genome shotgun (WGS) entry which is preliminary data.</text>
</comment>
<gene>
    <name evidence="3" type="ORF">QTP70_018858</name>
</gene>
<reference evidence="3" key="1">
    <citation type="submission" date="2023-06" db="EMBL/GenBank/DDBJ databases">
        <title>Male Hemibagrus guttatus genome.</title>
        <authorList>
            <person name="Bian C."/>
        </authorList>
    </citation>
    <scope>NUCLEOTIDE SEQUENCE</scope>
    <source>
        <strain evidence="3">Male_cb2023</strain>
        <tissue evidence="3">Muscle</tissue>
    </source>
</reference>
<keyword evidence="1" id="KW-0175">Coiled coil</keyword>
<accession>A0AAE0PQ69</accession>
<evidence type="ECO:0000256" key="1">
    <source>
        <dbReference type="SAM" id="Coils"/>
    </source>
</evidence>
<dbReference type="EMBL" id="JAUCMX010000106">
    <property type="protein sequence ID" value="KAK3506199.1"/>
    <property type="molecule type" value="Genomic_DNA"/>
</dbReference>
<keyword evidence="2" id="KW-0732">Signal</keyword>
<keyword evidence="4" id="KW-1185">Reference proteome</keyword>
<evidence type="ECO:0000313" key="4">
    <source>
        <dbReference type="Proteomes" id="UP001274896"/>
    </source>
</evidence>
<protein>
    <submittedName>
        <fullName evidence="3">Uncharacterized protein</fullName>
    </submittedName>
</protein>
<sequence length="158" mass="18294">MNFFGAFSTAALPLRPLLLAAGAAAATTGLYAYVTRSENTEGPVTEVVKEQITKLVVSKVQLQNRVRELEELLCQARRDCDLKSKEREQEREAHSILLAEKEEMLKTLTHKAELLKTNQKMEDLFNEREQEREAHSILQMENYEMKKTMTQLRRRTLR</sequence>
<evidence type="ECO:0000256" key="2">
    <source>
        <dbReference type="SAM" id="SignalP"/>
    </source>
</evidence>
<name>A0AAE0PQ69_9TELE</name>
<feature type="coiled-coil region" evidence="1">
    <location>
        <begin position="98"/>
        <end position="141"/>
    </location>
</feature>
<dbReference type="AlphaFoldDB" id="A0AAE0PQ69"/>
<proteinExistence type="predicted"/>
<dbReference type="Gene3D" id="1.20.5.4090">
    <property type="match status" value="1"/>
</dbReference>